<comment type="caution">
    <text evidence="2">The sequence shown here is derived from an EMBL/GenBank/DDBJ whole genome shotgun (WGS) entry which is preliminary data.</text>
</comment>
<feature type="transmembrane region" description="Helical" evidence="1">
    <location>
        <begin position="120"/>
        <end position="139"/>
    </location>
</feature>
<feature type="transmembrane region" description="Helical" evidence="1">
    <location>
        <begin position="46"/>
        <end position="74"/>
    </location>
</feature>
<keyword evidence="1" id="KW-0472">Membrane</keyword>
<dbReference type="InterPro" id="IPR018750">
    <property type="entry name" value="DUF2306_membrane"/>
</dbReference>
<protein>
    <recommendedName>
        <fullName evidence="4">DUF2306 domain-containing protein</fullName>
    </recommendedName>
</protein>
<dbReference type="Proteomes" id="UP001519362">
    <property type="component" value="Unassembled WGS sequence"/>
</dbReference>
<evidence type="ECO:0000313" key="2">
    <source>
        <dbReference type="EMBL" id="MBP2436863.1"/>
    </source>
</evidence>
<gene>
    <name evidence="2" type="ORF">JOF34_001449</name>
</gene>
<reference evidence="2 3" key="1">
    <citation type="submission" date="2021-03" db="EMBL/GenBank/DDBJ databases">
        <title>Sequencing the genomes of 1000 actinobacteria strains.</title>
        <authorList>
            <person name="Klenk H.-P."/>
        </authorList>
    </citation>
    <scope>NUCLEOTIDE SEQUENCE [LARGE SCALE GENOMIC DNA]</scope>
    <source>
        <strain evidence="2 3">DSM 24221</strain>
    </source>
</reference>
<keyword evidence="3" id="KW-1185">Reference proteome</keyword>
<evidence type="ECO:0008006" key="4">
    <source>
        <dbReference type="Google" id="ProtNLM"/>
    </source>
</evidence>
<organism evidence="2 3">
    <name type="scientific">Microbacterium amylolyticum</name>
    <dbReference type="NCBI Taxonomy" id="936337"/>
    <lineage>
        <taxon>Bacteria</taxon>
        <taxon>Bacillati</taxon>
        <taxon>Actinomycetota</taxon>
        <taxon>Actinomycetes</taxon>
        <taxon>Micrococcales</taxon>
        <taxon>Microbacteriaceae</taxon>
        <taxon>Microbacterium</taxon>
    </lineage>
</organism>
<keyword evidence="1" id="KW-0812">Transmembrane</keyword>
<accession>A0ABS4ZII1</accession>
<evidence type="ECO:0000313" key="3">
    <source>
        <dbReference type="Proteomes" id="UP001519362"/>
    </source>
</evidence>
<sequence>MNTSSRLPAREWWLLAALLLLAIIPSIAGGARLGDAVVSQVTAENARFVAALIPIVLHIVGTATLAFLTLGVVAIRRRRFAEHGAWMIRAYGLAMGAGTQVRTAGLPLVIFGPPDEPSRAITMIAGWALNAAIAEVIIVRRRVRSGPGAPEHQKVSVR</sequence>
<dbReference type="EMBL" id="JAGIOL010000001">
    <property type="protein sequence ID" value="MBP2436863.1"/>
    <property type="molecule type" value="Genomic_DNA"/>
</dbReference>
<dbReference type="RefSeq" id="WP_165135346.1">
    <property type="nucleotide sequence ID" value="NZ_CP049253.1"/>
</dbReference>
<keyword evidence="1" id="KW-1133">Transmembrane helix</keyword>
<proteinExistence type="predicted"/>
<evidence type="ECO:0000256" key="1">
    <source>
        <dbReference type="SAM" id="Phobius"/>
    </source>
</evidence>
<name>A0ABS4ZII1_9MICO</name>
<feature type="transmembrane region" description="Helical" evidence="1">
    <location>
        <begin position="86"/>
        <end position="108"/>
    </location>
</feature>
<dbReference type="Pfam" id="PF10067">
    <property type="entry name" value="DUF2306"/>
    <property type="match status" value="1"/>
</dbReference>